<evidence type="ECO:0000313" key="7">
    <source>
        <dbReference type="Proteomes" id="UP000236146"/>
    </source>
</evidence>
<organism evidence="6 7">
    <name type="scientific">Gardnerella vaginalis</name>
    <dbReference type="NCBI Taxonomy" id="2702"/>
    <lineage>
        <taxon>Bacteria</taxon>
        <taxon>Bacillati</taxon>
        <taxon>Actinomycetota</taxon>
        <taxon>Actinomycetes</taxon>
        <taxon>Bifidobacteriales</taxon>
        <taxon>Bifidobacteriaceae</taxon>
        <taxon>Gardnerella</taxon>
    </lineage>
</organism>
<evidence type="ECO:0000256" key="1">
    <source>
        <dbReference type="ARBA" id="ARBA00006964"/>
    </source>
</evidence>
<dbReference type="Pfam" id="PF01784">
    <property type="entry name" value="DUF34_NIF3"/>
    <property type="match status" value="1"/>
</dbReference>
<dbReference type="GO" id="GO:0005737">
    <property type="term" value="C:cytoplasm"/>
    <property type="evidence" value="ECO:0007669"/>
    <property type="project" value="TreeGrafter"/>
</dbReference>
<name>A0A2K1STK4_GARVA</name>
<evidence type="ECO:0000313" key="6">
    <source>
        <dbReference type="EMBL" id="PNS42832.1"/>
    </source>
</evidence>
<dbReference type="Gene3D" id="3.40.1390.30">
    <property type="entry name" value="NIF3 (NGG1p interacting factor 3)-like"/>
    <property type="match status" value="2"/>
</dbReference>
<gene>
    <name evidence="6" type="ORF">BFS05_06255</name>
</gene>
<evidence type="ECO:0000256" key="3">
    <source>
        <dbReference type="ARBA" id="ARBA00022112"/>
    </source>
</evidence>
<dbReference type="NCBIfam" id="TIGR00486">
    <property type="entry name" value="YbgI_SA1388"/>
    <property type="match status" value="1"/>
</dbReference>
<feature type="binding site" evidence="5">
    <location>
        <position position="65"/>
    </location>
    <ligand>
        <name>a divalent metal cation</name>
        <dbReference type="ChEBI" id="CHEBI:60240"/>
        <label>1</label>
    </ligand>
</feature>
<dbReference type="GO" id="GO:0046872">
    <property type="term" value="F:metal ion binding"/>
    <property type="evidence" value="ECO:0007669"/>
    <property type="project" value="UniProtKB-KW"/>
</dbReference>
<feature type="binding site" evidence="5">
    <location>
        <position position="66"/>
    </location>
    <ligand>
        <name>a divalent metal cation</name>
        <dbReference type="ChEBI" id="CHEBI:60240"/>
        <label>1</label>
    </ligand>
</feature>
<evidence type="ECO:0000256" key="4">
    <source>
        <dbReference type="ARBA" id="ARBA00022723"/>
    </source>
</evidence>
<dbReference type="PANTHER" id="PTHR13799">
    <property type="entry name" value="NGG1 INTERACTING FACTOR 3"/>
    <property type="match status" value="1"/>
</dbReference>
<reference evidence="6 7" key="1">
    <citation type="submission" date="2016-10" db="EMBL/GenBank/DDBJ databases">
        <authorList>
            <person name="Varghese N."/>
        </authorList>
    </citation>
    <scope>NUCLEOTIDE SEQUENCE [LARGE SCALE GENOMIC DNA]</scope>
    <source>
        <strain evidence="6 7">KA00225</strain>
    </source>
</reference>
<dbReference type="FunFam" id="3.40.1390.30:FF:000001">
    <property type="entry name" value="GTP cyclohydrolase 1 type 2"/>
    <property type="match status" value="1"/>
</dbReference>
<dbReference type="EMBL" id="MNLH01000009">
    <property type="protein sequence ID" value="PNS42832.1"/>
    <property type="molecule type" value="Genomic_DNA"/>
</dbReference>
<evidence type="ECO:0000256" key="2">
    <source>
        <dbReference type="ARBA" id="ARBA00011643"/>
    </source>
</evidence>
<dbReference type="RefSeq" id="WP_103085103.1">
    <property type="nucleotide sequence ID" value="NZ_MNLH01000009.1"/>
</dbReference>
<dbReference type="SUPFAM" id="SSF102705">
    <property type="entry name" value="NIF3 (NGG1p interacting factor 3)-like"/>
    <property type="match status" value="1"/>
</dbReference>
<dbReference type="OrthoDB" id="9795763at2"/>
<dbReference type="Proteomes" id="UP000236146">
    <property type="component" value="Unassembled WGS sequence"/>
</dbReference>
<dbReference type="InterPro" id="IPR036069">
    <property type="entry name" value="DUF34/NIF3_sf"/>
</dbReference>
<sequence length="297" mass="32681">MVSLFKTVQVLESLYPLDLAESWDEPGLIVGDMTAPVKRIVCASDPTLSVVKHACDMNADLLVTHHPLFFRSVHEVSGRGVRGEIVRNLIENHCGLWVGHTNADSAWRGVAHAAADAFGLINQHPLVPAEKLDAKGHEVGLGRIGELENPISLREFANKVFKTIPHTEVGIQVCGDIDAVVSKIAVLPGSGDSLFDEVRASGAEVYVTSDLRHHPALDAIEQARYEFLLRKKCGLSQLDNSDSIKPMLINTPHSAIESLWFNYAVEDIENAIKTSSGEHIEVIWLKESSDPWNYVIR</sequence>
<evidence type="ECO:0000256" key="5">
    <source>
        <dbReference type="PIRSR" id="PIRSR602678-1"/>
    </source>
</evidence>
<comment type="similarity">
    <text evidence="1">Belongs to the GTP cyclohydrolase I type 2/NIF3 family.</text>
</comment>
<dbReference type="InterPro" id="IPR002678">
    <property type="entry name" value="DUF34/NIF3"/>
</dbReference>
<dbReference type="AlphaFoldDB" id="A0A2K1STK4"/>
<proteinExistence type="inferred from homology"/>
<feature type="binding site" evidence="5">
    <location>
        <position position="104"/>
    </location>
    <ligand>
        <name>a divalent metal cation</name>
        <dbReference type="ChEBI" id="CHEBI:60240"/>
        <label>1</label>
    </ligand>
</feature>
<dbReference type="PANTHER" id="PTHR13799:SF14">
    <property type="entry name" value="GTP CYCLOHYDROLASE 1 TYPE 2 HOMOLOG"/>
    <property type="match status" value="1"/>
</dbReference>
<protein>
    <recommendedName>
        <fullName evidence="3">GTP cyclohydrolase 1 type 2 homolog</fullName>
    </recommendedName>
</protein>
<comment type="subunit">
    <text evidence="2">Homohexamer.</text>
</comment>
<comment type="caution">
    <text evidence="6">The sequence shown here is derived from an EMBL/GenBank/DDBJ whole genome shotgun (WGS) entry which is preliminary data.</text>
</comment>
<keyword evidence="4 5" id="KW-0479">Metal-binding</keyword>
<accession>A0A2K1STK4</accession>